<dbReference type="InterPro" id="IPR027417">
    <property type="entry name" value="P-loop_NTPase"/>
</dbReference>
<dbReference type="HOGENOM" id="CLU_008466_1_0_12"/>
<gene>
    <name evidence="5" type="ordered locus">Trebr_2458</name>
</gene>
<evidence type="ECO:0000259" key="4">
    <source>
        <dbReference type="PROSITE" id="PS51194"/>
    </source>
</evidence>
<evidence type="ECO:0000256" key="2">
    <source>
        <dbReference type="SAM" id="Coils"/>
    </source>
</evidence>
<keyword evidence="1" id="KW-0378">Hydrolase</keyword>
<evidence type="ECO:0000313" key="6">
    <source>
        <dbReference type="Proteomes" id="UP000006546"/>
    </source>
</evidence>
<dbReference type="STRING" id="906968.Trebr_2458"/>
<dbReference type="SMART" id="SM00490">
    <property type="entry name" value="HELICc"/>
    <property type="match status" value="1"/>
</dbReference>
<dbReference type="EMBL" id="CP002696">
    <property type="protein sequence ID" value="AEE17864.1"/>
    <property type="molecule type" value="Genomic_DNA"/>
</dbReference>
<dbReference type="PANTHER" id="PTHR45766">
    <property type="entry name" value="DNA ANNEALING HELICASE AND ENDONUCLEASE ZRANB3 FAMILY MEMBER"/>
    <property type="match status" value="1"/>
</dbReference>
<evidence type="ECO:0000256" key="1">
    <source>
        <dbReference type="ARBA" id="ARBA00022801"/>
    </source>
</evidence>
<dbReference type="InterPro" id="IPR014001">
    <property type="entry name" value="Helicase_ATP-bd"/>
</dbReference>
<name>F4LMX4_TREBD</name>
<feature type="domain" description="Helicase C-terminal" evidence="4">
    <location>
        <begin position="723"/>
        <end position="890"/>
    </location>
</feature>
<feature type="coiled-coil region" evidence="2">
    <location>
        <begin position="418"/>
        <end position="452"/>
    </location>
</feature>
<feature type="domain" description="Helicase ATP-binding" evidence="3">
    <location>
        <begin position="276"/>
        <end position="410"/>
    </location>
</feature>
<dbReference type="PANTHER" id="PTHR45766:SF6">
    <property type="entry name" value="SWI_SNF-RELATED MATRIX-ASSOCIATED ACTIN-DEPENDENT REGULATOR OF CHROMATIN SUBFAMILY A-LIKE PROTEIN 1"/>
    <property type="match status" value="1"/>
</dbReference>
<dbReference type="eggNOG" id="COG3886">
    <property type="taxonomic scope" value="Bacteria"/>
</dbReference>
<dbReference type="Gene3D" id="3.30.870.10">
    <property type="entry name" value="Endonuclease Chain A"/>
    <property type="match status" value="1"/>
</dbReference>
<dbReference type="InterPro" id="IPR049730">
    <property type="entry name" value="SNF2/RAD54-like_C"/>
</dbReference>
<keyword evidence="5" id="KW-0347">Helicase</keyword>
<dbReference type="RefSeq" id="WP_013759565.1">
    <property type="nucleotide sequence ID" value="NC_015500.1"/>
</dbReference>
<dbReference type="KEGG" id="tbe:Trebr_2458"/>
<dbReference type="Gene3D" id="3.40.50.300">
    <property type="entry name" value="P-loop containing nucleotide triphosphate hydrolases"/>
    <property type="match status" value="2"/>
</dbReference>
<protein>
    <submittedName>
        <fullName evidence="5">Helicase domain-containing protein</fullName>
    </submittedName>
</protein>
<dbReference type="Pfam" id="PF00176">
    <property type="entry name" value="SNF2-rel_dom"/>
    <property type="match status" value="1"/>
</dbReference>
<dbReference type="InterPro" id="IPR000330">
    <property type="entry name" value="SNF2_N"/>
</dbReference>
<dbReference type="eggNOG" id="COG0553">
    <property type="taxonomic scope" value="Bacteria"/>
</dbReference>
<dbReference type="Pfam" id="PF13091">
    <property type="entry name" value="PLDc_2"/>
    <property type="match status" value="1"/>
</dbReference>
<dbReference type="InterPro" id="IPR025202">
    <property type="entry name" value="PLD-like_dom"/>
</dbReference>
<proteinExistence type="predicted"/>
<dbReference type="AlphaFoldDB" id="F4LMX4"/>
<dbReference type="SUPFAM" id="SSF56024">
    <property type="entry name" value="Phospholipase D/nuclease"/>
    <property type="match status" value="1"/>
</dbReference>
<dbReference type="Proteomes" id="UP000006546">
    <property type="component" value="Chromosome"/>
</dbReference>
<keyword evidence="5" id="KW-0067">ATP-binding</keyword>
<dbReference type="InterPro" id="IPR001650">
    <property type="entry name" value="Helicase_C-like"/>
</dbReference>
<keyword evidence="2" id="KW-0175">Coiled coil</keyword>
<dbReference type="GO" id="GO:0016787">
    <property type="term" value="F:hydrolase activity"/>
    <property type="evidence" value="ECO:0007669"/>
    <property type="project" value="UniProtKB-KW"/>
</dbReference>
<sequence length="1137" mass="130677">MASKFITNTNGEKSLSERIQGLTKSSSKLDFLVGYFFFSGFCEIYKEIADKPLRILIGMDAEVDLNNCIYEYTTELGNKKNTDSKLTIRNKYFESLKKAINKADNLDTKEVEDSYRLFVEKLDNGTLEVKKTKDPNHAKMYLFYIPAEKTTSGEDESKLIIGSSNFSLQGLKARNEVNVFLQEEADFTDAKKIFETLWNEAIPLVNVDNKDEFKENVLSHTWLEALPTPYLMYIRVLYEYFKVSKDYIKTPKELTSDGMTEFFDVSYQVDAIRDGVAKIKKHSGVIVADVVGLGKSIIASAIAANLDCKTVIVCPPHLRTQWEDYASDFKLRGCKVYTAGKLEEAVMQNKNAQDLVVIIDEAHRYRNENTVDYGFLHQLCAGNKVILLSATPFNNCPEDIFSLIKLFQIPAHPTIQTVNDLGNQMEQLVIEYKKLKKDHRNKKANEAQFNKESNALAEKIREILDPVIIRRTRVDLEKLDKYKSDLDSQNIKFSDVQPPSSQNYELGELSPLYIKTLNNLTGAMEDTSDDEDDENEESKITFKQKNNSQFGFYGARYKPLTYLKKDTKDKNKIDKKLINKYKVYFDDVENFASGQRNMAEFMKQLLVRRFESSKYSFIKTLENINKSMLTLKRWYTELHRIPMIKKVKLPDIDEILELLDDTTDSLFSEDDILQSTLSKENEKGVWYIDSEDLSPDFEKELNSDIALITSFINDWKATKEDPKLNSIIKTIQSSVKKEHNRKIIIFTEFSDTADYLQEMFAKEKIRSMMYSSKVASKSGRETIRYSFDAGCPANLQVDDYDVLIATDAISEGFSLHRAGTIYNYDIPYNPTRVIQRVGRINRVNKKMFDKLYIYNFFPTATGEEISHTAEISTFKMKLFQAILGADTKILTTDETIDGYLGAKFAEAENEANSISWDVPFRNELNTLEKEKSPLLEMAKELPQRCRLARKNVNCTNAKEDLLNKELFEDIKEKGVLLFSKKGDSYRFCFTSLDSSTVLTSPEQALTLFRATEKDEGTKVTDAFYSLYERAKVESGHVKTTRQKSKTIQEALIKINSLLRTVTNENQKEYLEAIRNVISWDSIPSFYMKKIAKMKEAGEETITNLKTIISDKYLETILEKDNRIDSEPETILLSEELQ</sequence>
<accession>F4LMX4</accession>
<dbReference type="Pfam" id="PF00271">
    <property type="entry name" value="Helicase_C"/>
    <property type="match status" value="1"/>
</dbReference>
<keyword evidence="6" id="KW-1185">Reference proteome</keyword>
<evidence type="ECO:0000259" key="3">
    <source>
        <dbReference type="PROSITE" id="PS51192"/>
    </source>
</evidence>
<dbReference type="PROSITE" id="PS51192">
    <property type="entry name" value="HELICASE_ATP_BIND_1"/>
    <property type="match status" value="1"/>
</dbReference>
<keyword evidence="5" id="KW-0547">Nucleotide-binding</keyword>
<dbReference type="SMART" id="SM00487">
    <property type="entry name" value="DEXDc"/>
    <property type="match status" value="1"/>
</dbReference>
<organism evidence="5 6">
    <name type="scientific">Treponema brennaborense (strain DSM 12168 / CIP 105900 / DD5/3)</name>
    <dbReference type="NCBI Taxonomy" id="906968"/>
    <lineage>
        <taxon>Bacteria</taxon>
        <taxon>Pseudomonadati</taxon>
        <taxon>Spirochaetota</taxon>
        <taxon>Spirochaetia</taxon>
        <taxon>Spirochaetales</taxon>
        <taxon>Treponemataceae</taxon>
        <taxon>Treponema</taxon>
    </lineage>
</organism>
<dbReference type="GO" id="GO:0004386">
    <property type="term" value="F:helicase activity"/>
    <property type="evidence" value="ECO:0007669"/>
    <property type="project" value="UniProtKB-KW"/>
</dbReference>
<dbReference type="GO" id="GO:0005524">
    <property type="term" value="F:ATP binding"/>
    <property type="evidence" value="ECO:0007669"/>
    <property type="project" value="InterPro"/>
</dbReference>
<dbReference type="SUPFAM" id="SSF52540">
    <property type="entry name" value="P-loop containing nucleoside triphosphate hydrolases"/>
    <property type="match status" value="1"/>
</dbReference>
<dbReference type="PROSITE" id="PS51194">
    <property type="entry name" value="HELICASE_CTER"/>
    <property type="match status" value="1"/>
</dbReference>
<evidence type="ECO:0000313" key="5">
    <source>
        <dbReference type="EMBL" id="AEE17864.1"/>
    </source>
</evidence>
<dbReference type="CDD" id="cd18793">
    <property type="entry name" value="SF2_C_SNF"/>
    <property type="match status" value="1"/>
</dbReference>
<dbReference type="OrthoDB" id="9814088at2"/>
<reference evidence="6" key="1">
    <citation type="submission" date="2011-04" db="EMBL/GenBank/DDBJ databases">
        <title>The complete genome of Treponema brennaborense DSM 12168.</title>
        <authorList>
            <person name="Lucas S."/>
            <person name="Han J."/>
            <person name="Lapidus A."/>
            <person name="Bruce D."/>
            <person name="Goodwin L."/>
            <person name="Pitluck S."/>
            <person name="Peters L."/>
            <person name="Kyrpides N."/>
            <person name="Mavromatis K."/>
            <person name="Ivanova N."/>
            <person name="Mikhailova N."/>
            <person name="Pagani I."/>
            <person name="Teshima H."/>
            <person name="Detter J.C."/>
            <person name="Tapia R."/>
            <person name="Han C."/>
            <person name="Land M."/>
            <person name="Hauser L."/>
            <person name="Markowitz V."/>
            <person name="Cheng J.-F."/>
            <person name="Hugenholtz P."/>
            <person name="Woyke T."/>
            <person name="Wu D."/>
            <person name="Gronow S."/>
            <person name="Wellnitz S."/>
            <person name="Brambilla E."/>
            <person name="Klenk H.-P."/>
            <person name="Eisen J.A."/>
        </authorList>
    </citation>
    <scope>NUCLEOTIDE SEQUENCE [LARGE SCALE GENOMIC DNA]</scope>
    <source>
        <strain evidence="6">DSM 12168 / CIP 105900 / DD5/3</strain>
    </source>
</reference>